<comment type="caution">
    <text evidence="3">The sequence shown here is derived from an EMBL/GenBank/DDBJ whole genome shotgun (WGS) entry which is preliminary data.</text>
</comment>
<dbReference type="EMBL" id="JBBMFT010000004">
    <property type="protein sequence ID" value="MEQ2456659.1"/>
    <property type="molecule type" value="Genomic_DNA"/>
</dbReference>
<feature type="domain" description="XdhC- CoxI" evidence="1">
    <location>
        <begin position="163"/>
        <end position="225"/>
    </location>
</feature>
<protein>
    <submittedName>
        <fullName evidence="3">XdhC/CoxI family protein</fullName>
    </submittedName>
</protein>
<dbReference type="RefSeq" id="WP_349140331.1">
    <property type="nucleotide sequence ID" value="NZ_JBBMFT010000004.1"/>
</dbReference>
<evidence type="ECO:0000259" key="2">
    <source>
        <dbReference type="Pfam" id="PF13478"/>
    </source>
</evidence>
<proteinExistence type="predicted"/>
<dbReference type="Pfam" id="PF13478">
    <property type="entry name" value="XdhC_C"/>
    <property type="match status" value="1"/>
</dbReference>
<name>A0ABV1EPZ9_9FIRM</name>
<reference evidence="3 4" key="1">
    <citation type="submission" date="2024-03" db="EMBL/GenBank/DDBJ databases">
        <title>Human intestinal bacterial collection.</title>
        <authorList>
            <person name="Pauvert C."/>
            <person name="Hitch T.C.A."/>
            <person name="Clavel T."/>
        </authorList>
    </citation>
    <scope>NUCLEOTIDE SEQUENCE [LARGE SCALE GENOMIC DNA]</scope>
    <source>
        <strain evidence="3 4">CLA-AP-H34</strain>
    </source>
</reference>
<accession>A0ABV1EPZ9</accession>
<evidence type="ECO:0000313" key="3">
    <source>
        <dbReference type="EMBL" id="MEQ2456659.1"/>
    </source>
</evidence>
<dbReference type="InterPro" id="IPR052698">
    <property type="entry name" value="MoCofactor_Util/Proc"/>
</dbReference>
<dbReference type="PANTHER" id="PTHR30388:SF6">
    <property type="entry name" value="XANTHINE DEHYDROGENASE SUBUNIT A-RELATED"/>
    <property type="match status" value="1"/>
</dbReference>
<dbReference type="Gene3D" id="3.40.50.720">
    <property type="entry name" value="NAD(P)-binding Rossmann-like Domain"/>
    <property type="match status" value="1"/>
</dbReference>
<dbReference type="InterPro" id="IPR027051">
    <property type="entry name" value="XdhC_Rossmann_dom"/>
</dbReference>
<sequence length="250" mass="27206">MERLILCGGGHVSLQVAWIAQRLDFELFVIDDRADFANRERFPMAREVLCMPFLEALDQLGSRSSDYYVILSRGHAHDRDCLEHVLRGQYAYAGMIGSKTKVATVMKSLREEGFDQQVLDGVYSPIGLDIGAQSPAEIAVAIAAQLIQVRAALGPGAVPPPKGPGVLCTIVEKHGSAPRGVGTWMLVHPDGSCEGTIGGGEVEYLAQQQAVELWMNGGTRMRKHYDLSHAAEELGMVCGGKIDVEFEVQR</sequence>
<evidence type="ECO:0000259" key="1">
    <source>
        <dbReference type="Pfam" id="PF02625"/>
    </source>
</evidence>
<feature type="domain" description="XdhC Rossmann" evidence="2">
    <location>
        <begin position="4"/>
        <end position="146"/>
    </location>
</feature>
<evidence type="ECO:0000313" key="4">
    <source>
        <dbReference type="Proteomes" id="UP001440599"/>
    </source>
</evidence>
<dbReference type="InterPro" id="IPR003777">
    <property type="entry name" value="XdhC_CoxI"/>
</dbReference>
<dbReference type="Proteomes" id="UP001440599">
    <property type="component" value="Unassembled WGS sequence"/>
</dbReference>
<organism evidence="3 4">
    <name type="scientific">Flavonifractor hominis</name>
    <dbReference type="NCBI Taxonomy" id="3133178"/>
    <lineage>
        <taxon>Bacteria</taxon>
        <taxon>Bacillati</taxon>
        <taxon>Bacillota</taxon>
        <taxon>Clostridia</taxon>
        <taxon>Eubacteriales</taxon>
        <taxon>Oscillospiraceae</taxon>
        <taxon>Flavonifractor</taxon>
    </lineage>
</organism>
<keyword evidence="4" id="KW-1185">Reference proteome</keyword>
<gene>
    <name evidence="3" type="ORF">WMO45_08995</name>
</gene>
<dbReference type="Pfam" id="PF02625">
    <property type="entry name" value="XdhC_CoxI"/>
    <property type="match status" value="1"/>
</dbReference>
<dbReference type="PANTHER" id="PTHR30388">
    <property type="entry name" value="ALDEHYDE OXIDOREDUCTASE MOLYBDENUM COFACTOR ASSEMBLY PROTEIN"/>
    <property type="match status" value="1"/>
</dbReference>